<feature type="region of interest" description="Disordered" evidence="1">
    <location>
        <begin position="1"/>
        <end position="21"/>
    </location>
</feature>
<keyword evidence="3" id="KW-1185">Reference proteome</keyword>
<evidence type="ECO:0000313" key="2">
    <source>
        <dbReference type="EMBL" id="GBG24258.1"/>
    </source>
</evidence>
<dbReference type="Proteomes" id="UP000241890">
    <property type="component" value="Unassembled WGS sequence"/>
</dbReference>
<organism evidence="2 3">
    <name type="scientific">Hondaea fermentalgiana</name>
    <dbReference type="NCBI Taxonomy" id="2315210"/>
    <lineage>
        <taxon>Eukaryota</taxon>
        <taxon>Sar</taxon>
        <taxon>Stramenopiles</taxon>
        <taxon>Bigyra</taxon>
        <taxon>Labyrinthulomycetes</taxon>
        <taxon>Thraustochytrida</taxon>
        <taxon>Thraustochytriidae</taxon>
        <taxon>Hondaea</taxon>
    </lineage>
</organism>
<evidence type="ECO:0000313" key="3">
    <source>
        <dbReference type="Proteomes" id="UP000241890"/>
    </source>
</evidence>
<comment type="caution">
    <text evidence="2">The sequence shown here is derived from an EMBL/GenBank/DDBJ whole genome shotgun (WGS) entry which is preliminary data.</text>
</comment>
<proteinExistence type="predicted"/>
<feature type="compositionally biased region" description="Basic and acidic residues" evidence="1">
    <location>
        <begin position="12"/>
        <end position="21"/>
    </location>
</feature>
<dbReference type="InParanoid" id="A0A2R5G3D7"/>
<dbReference type="EMBL" id="BEYU01000005">
    <property type="protein sequence ID" value="GBG24258.1"/>
    <property type="molecule type" value="Genomic_DNA"/>
</dbReference>
<sequence>MEEKDEEEEDAQETKEIEEKQREMEMAAAQAARNSQALEVAILFHLSSPSRDVVPRVDPSQVSRALGGAGQPEWSARTTSAKARLVCMRYASFDEADSAWKHFDTRQASRRRRVFHLGQALEVRAVSRQEVTAHECGFKVEMDRHNAEVFSSQEERDDDKEGNGNLTTGKGCSDATASTRDLKLLDFPALLDILGDQIVSVRNVFALYQDTGTLAGRELIALALHESLDIPIEEVDAALCPGKVDVNALATAMEMGEPCFALAHFCRLCVAVLQYSSLQNPTNGAGQRSPERLRFSESEAESVFASFKLFPRDDFIESYDVAPALRSLGLPADDDKIMRDLDAQSISRVRLAFFLSLANGAARRHR</sequence>
<feature type="compositionally biased region" description="Acidic residues" evidence="1">
    <location>
        <begin position="1"/>
        <end position="11"/>
    </location>
</feature>
<name>A0A2R5G3D7_9STRA</name>
<protein>
    <submittedName>
        <fullName evidence="2">Uncharacterized protein</fullName>
    </submittedName>
</protein>
<gene>
    <name evidence="2" type="ORF">FCC1311_004762</name>
</gene>
<feature type="compositionally biased region" description="Polar residues" evidence="1">
    <location>
        <begin position="164"/>
        <end position="174"/>
    </location>
</feature>
<feature type="region of interest" description="Disordered" evidence="1">
    <location>
        <begin position="150"/>
        <end position="174"/>
    </location>
</feature>
<reference evidence="2 3" key="1">
    <citation type="submission" date="2017-12" db="EMBL/GenBank/DDBJ databases">
        <title>Sequencing, de novo assembly and annotation of complete genome of a new Thraustochytrid species, strain FCC1311.</title>
        <authorList>
            <person name="Sedici K."/>
            <person name="Godart F."/>
            <person name="Aiese Cigliano R."/>
            <person name="Sanseverino W."/>
            <person name="Barakat M."/>
            <person name="Ortet P."/>
            <person name="Marechal E."/>
            <person name="Cagnac O."/>
            <person name="Amato A."/>
        </authorList>
    </citation>
    <scope>NUCLEOTIDE SEQUENCE [LARGE SCALE GENOMIC DNA]</scope>
</reference>
<dbReference type="AlphaFoldDB" id="A0A2R5G3D7"/>
<accession>A0A2R5G3D7</accession>
<evidence type="ECO:0000256" key="1">
    <source>
        <dbReference type="SAM" id="MobiDB-lite"/>
    </source>
</evidence>